<dbReference type="PANTHER" id="PTHR24305">
    <property type="entry name" value="CYTOCHROME P450"/>
    <property type="match status" value="1"/>
</dbReference>
<dbReference type="STRING" id="1276538.A0A1X7RHP1"/>
<accession>A0A1X7RHP1</accession>
<keyword evidence="5" id="KW-0503">Monooxygenase</keyword>
<protein>
    <submittedName>
        <fullName evidence="6">Uncharacterized protein</fullName>
    </submittedName>
</protein>
<comment type="similarity">
    <text evidence="5">Belongs to the cytochrome P450 family.</text>
</comment>
<reference evidence="6 7" key="1">
    <citation type="submission" date="2016-06" db="EMBL/GenBank/DDBJ databases">
        <authorList>
            <person name="Kjaerup R.B."/>
            <person name="Dalgaard T.S."/>
            <person name="Juul-Madsen H.R."/>
        </authorList>
    </citation>
    <scope>NUCLEOTIDE SEQUENCE [LARGE SCALE GENOMIC DNA]</scope>
</reference>
<keyword evidence="7" id="KW-1185">Reference proteome</keyword>
<dbReference type="InterPro" id="IPR050121">
    <property type="entry name" value="Cytochrome_P450_monoxygenase"/>
</dbReference>
<dbReference type="Proteomes" id="UP000215127">
    <property type="component" value="Chromosome 1"/>
</dbReference>
<name>A0A1X7RHP1_ZYMT9</name>
<dbReference type="SUPFAM" id="SSF48264">
    <property type="entry name" value="Cytochrome P450"/>
    <property type="match status" value="1"/>
</dbReference>
<dbReference type="InterPro" id="IPR001128">
    <property type="entry name" value="Cyt_P450"/>
</dbReference>
<dbReference type="CDD" id="cd11060">
    <property type="entry name" value="CYP57A1-like"/>
    <property type="match status" value="1"/>
</dbReference>
<dbReference type="PROSITE" id="PS00086">
    <property type="entry name" value="CYTOCHROME_P450"/>
    <property type="match status" value="1"/>
</dbReference>
<evidence type="ECO:0000313" key="7">
    <source>
        <dbReference type="Proteomes" id="UP000215127"/>
    </source>
</evidence>
<dbReference type="GO" id="GO:0016705">
    <property type="term" value="F:oxidoreductase activity, acting on paired donors, with incorporation or reduction of molecular oxygen"/>
    <property type="evidence" value="ECO:0007669"/>
    <property type="project" value="InterPro"/>
</dbReference>
<dbReference type="PANTHER" id="PTHR24305:SF168">
    <property type="entry name" value="P450, PUTATIVE (EUROFUNG)-RELATED"/>
    <property type="match status" value="1"/>
</dbReference>
<dbReference type="GO" id="GO:0005506">
    <property type="term" value="F:iron ion binding"/>
    <property type="evidence" value="ECO:0007669"/>
    <property type="project" value="InterPro"/>
</dbReference>
<feature type="binding site" description="axial binding residue" evidence="4">
    <location>
        <position position="485"/>
    </location>
    <ligand>
        <name>heme</name>
        <dbReference type="ChEBI" id="CHEBI:30413"/>
    </ligand>
    <ligandPart>
        <name>Fe</name>
        <dbReference type="ChEBI" id="CHEBI:18248"/>
    </ligandPart>
</feature>
<dbReference type="InterPro" id="IPR036396">
    <property type="entry name" value="Cyt_P450_sf"/>
</dbReference>
<evidence type="ECO:0000256" key="4">
    <source>
        <dbReference type="PIRSR" id="PIRSR602401-1"/>
    </source>
</evidence>
<organism evidence="6 7">
    <name type="scientific">Zymoseptoria tritici (strain ST99CH_3D7)</name>
    <dbReference type="NCBI Taxonomy" id="1276538"/>
    <lineage>
        <taxon>Eukaryota</taxon>
        <taxon>Fungi</taxon>
        <taxon>Dikarya</taxon>
        <taxon>Ascomycota</taxon>
        <taxon>Pezizomycotina</taxon>
        <taxon>Dothideomycetes</taxon>
        <taxon>Dothideomycetidae</taxon>
        <taxon>Mycosphaerellales</taxon>
        <taxon>Mycosphaerellaceae</taxon>
        <taxon>Zymoseptoria</taxon>
    </lineage>
</organism>
<keyword evidence="5" id="KW-0560">Oxidoreductase</keyword>
<keyword evidence="2 4" id="KW-0479">Metal-binding</keyword>
<evidence type="ECO:0000256" key="5">
    <source>
        <dbReference type="RuleBase" id="RU000461"/>
    </source>
</evidence>
<dbReference type="InterPro" id="IPR017972">
    <property type="entry name" value="Cyt_P450_CS"/>
</dbReference>
<dbReference type="Pfam" id="PF00067">
    <property type="entry name" value="p450"/>
    <property type="match status" value="1"/>
</dbReference>
<sequence length="541" mass="60781">MDSVSGLNNSFGFTAIDARRHLNGIGVDVMRSDDILKITKQPFRALTVLLLSAILLSLVARVSRRYRHLAEYRGPGIAAYTRLWICRTIASGNSAKIMVDINKQYGPIARIGPNHLLTSDPELVKHILAARSHYTRGAWFDSIRIDPEVTNIVSERDTGRHNHLRHQMSGGYGGKEVENLERDVASRVMEFVSWLEERVTECGNGKQPIDLARPIQYLTIDIITHLCFGYPLGFVRENRDLFNFLQTIETQLPIVQHFSVILELNTLLRTLVKVPFLRPFITPSARDKSGIGVIMGLSREVIDKRYAPGAPAERDMLGAFKKHGITADEAVTEVSISLVAGSDTTATSMRAILLMIISNPRVYGKLQQEIDDFAAKGMLNSPVADEQSRQMPYLQACIKEGLRRYPPITQLRERVSPPEGDIFHGHRIPPGTFVGINAWGLQLDPVYGPDADVFRPERWLEAEPEQLVAMTQVHGLIFGYGNTKCLGIPIAMMNLNKFFVEVLRRYDVALADATQPWKSLCYGIFFQKDFNVVISRREEAV</sequence>
<gene>
    <name evidence="6" type="ORF">ZT3D7_G1857</name>
</gene>
<dbReference type="PRINTS" id="PR00385">
    <property type="entry name" value="P450"/>
</dbReference>
<keyword evidence="3 4" id="KW-0408">Iron</keyword>
<evidence type="ECO:0000256" key="3">
    <source>
        <dbReference type="ARBA" id="ARBA00023004"/>
    </source>
</evidence>
<evidence type="ECO:0000256" key="2">
    <source>
        <dbReference type="ARBA" id="ARBA00022723"/>
    </source>
</evidence>
<dbReference type="GO" id="GO:0004497">
    <property type="term" value="F:monooxygenase activity"/>
    <property type="evidence" value="ECO:0007669"/>
    <property type="project" value="UniProtKB-KW"/>
</dbReference>
<evidence type="ECO:0000313" key="6">
    <source>
        <dbReference type="EMBL" id="SMQ46711.1"/>
    </source>
</evidence>
<dbReference type="Gene3D" id="1.10.630.10">
    <property type="entry name" value="Cytochrome P450"/>
    <property type="match status" value="1"/>
</dbReference>
<evidence type="ECO:0000256" key="1">
    <source>
        <dbReference type="ARBA" id="ARBA00001971"/>
    </source>
</evidence>
<dbReference type="InterPro" id="IPR002401">
    <property type="entry name" value="Cyt_P450_E_grp-I"/>
</dbReference>
<dbReference type="EMBL" id="LT853692">
    <property type="protein sequence ID" value="SMQ46711.1"/>
    <property type="molecule type" value="Genomic_DNA"/>
</dbReference>
<keyword evidence="4 5" id="KW-0349">Heme</keyword>
<dbReference type="AlphaFoldDB" id="A0A1X7RHP1"/>
<comment type="cofactor">
    <cofactor evidence="1 4">
        <name>heme</name>
        <dbReference type="ChEBI" id="CHEBI:30413"/>
    </cofactor>
</comment>
<dbReference type="PRINTS" id="PR00463">
    <property type="entry name" value="EP450I"/>
</dbReference>
<proteinExistence type="inferred from homology"/>
<dbReference type="GO" id="GO:0020037">
    <property type="term" value="F:heme binding"/>
    <property type="evidence" value="ECO:0007669"/>
    <property type="project" value="InterPro"/>
</dbReference>